<dbReference type="EMBL" id="JBIMSP010000023">
    <property type="protein sequence ID" value="MFH5243318.1"/>
    <property type="molecule type" value="Genomic_DNA"/>
</dbReference>
<proteinExistence type="predicted"/>
<evidence type="ECO:0000313" key="5">
    <source>
        <dbReference type="EMBL" id="MFH5231058.1"/>
    </source>
</evidence>
<dbReference type="Pfam" id="PF09423">
    <property type="entry name" value="PhoD"/>
    <property type="match status" value="1"/>
</dbReference>
<reference evidence="7 8" key="1">
    <citation type="submission" date="2024-10" db="EMBL/GenBank/DDBJ databases">
        <authorList>
            <person name="Riesco R."/>
        </authorList>
    </citation>
    <scope>NUCLEOTIDE SEQUENCE [LARGE SCALE GENOMIC DNA]</scope>
    <source>
        <strain evidence="6 8">NCIMB 15448</strain>
        <strain evidence="4 7">NCIMB 15449</strain>
        <strain evidence="5 9">NCIMB 15450</strain>
    </source>
</reference>
<dbReference type="PANTHER" id="PTHR37031">
    <property type="entry name" value="METALLOPHOSPHATASE BINDING DOMAIN PROTEIN"/>
    <property type="match status" value="1"/>
</dbReference>
<dbReference type="Proteomes" id="UP001609175">
    <property type="component" value="Unassembled WGS sequence"/>
</dbReference>
<dbReference type="PANTHER" id="PTHR37031:SF2">
    <property type="entry name" value="PHOD-LIKE PHOSPHATASE METALLOPHOSPHATASE DOMAIN-CONTAINING PROTEIN"/>
    <property type="match status" value="1"/>
</dbReference>
<dbReference type="Pfam" id="PF25077">
    <property type="entry name" value="DUF7800"/>
    <property type="match status" value="1"/>
</dbReference>
<feature type="domain" description="PhoD-like phosphatase metallophosphatase" evidence="2">
    <location>
        <begin position="136"/>
        <end position="458"/>
    </location>
</feature>
<name>A0ABW7K7K8_9NOCA</name>
<dbReference type="Proteomes" id="UP001609219">
    <property type="component" value="Unassembled WGS sequence"/>
</dbReference>
<dbReference type="InterPro" id="IPR056702">
    <property type="entry name" value="DUF7800"/>
</dbReference>
<dbReference type="RefSeq" id="WP_395117319.1">
    <property type="nucleotide sequence ID" value="NZ_JBIMSN010000098.1"/>
</dbReference>
<accession>A0ABW7K7K8</accession>
<evidence type="ECO:0000313" key="8">
    <source>
        <dbReference type="Proteomes" id="UP001609176"/>
    </source>
</evidence>
<evidence type="ECO:0000259" key="3">
    <source>
        <dbReference type="Pfam" id="PF25077"/>
    </source>
</evidence>
<evidence type="ECO:0000313" key="7">
    <source>
        <dbReference type="Proteomes" id="UP001609175"/>
    </source>
</evidence>
<evidence type="ECO:0000313" key="4">
    <source>
        <dbReference type="EMBL" id="MFH5211117.1"/>
    </source>
</evidence>
<protein>
    <submittedName>
        <fullName evidence="5">Alkaline phosphatase D family protein</fullName>
    </submittedName>
</protein>
<comment type="caution">
    <text evidence="5">The sequence shown here is derived from an EMBL/GenBank/DDBJ whole genome shotgun (WGS) entry which is preliminary data.</text>
</comment>
<dbReference type="InterPro" id="IPR029052">
    <property type="entry name" value="Metallo-depent_PP-like"/>
</dbReference>
<dbReference type="EMBL" id="JBIMSO010000069">
    <property type="protein sequence ID" value="MFH5211117.1"/>
    <property type="molecule type" value="Genomic_DNA"/>
</dbReference>
<dbReference type="Proteomes" id="UP001609176">
    <property type="component" value="Unassembled WGS sequence"/>
</dbReference>
<evidence type="ECO:0000259" key="2">
    <source>
        <dbReference type="Pfam" id="PF09423"/>
    </source>
</evidence>
<dbReference type="EMBL" id="JBIMSN010000098">
    <property type="protein sequence ID" value="MFH5231058.1"/>
    <property type="molecule type" value="Genomic_DNA"/>
</dbReference>
<gene>
    <name evidence="6" type="ORF">ACHIPV_15775</name>
    <name evidence="4" type="ORF">ACHIPZ_23325</name>
    <name evidence="5" type="ORF">ACHIRB_21195</name>
</gene>
<feature type="compositionally biased region" description="Basic residues" evidence="1">
    <location>
        <begin position="565"/>
        <end position="577"/>
    </location>
</feature>
<evidence type="ECO:0000256" key="1">
    <source>
        <dbReference type="SAM" id="MobiDB-lite"/>
    </source>
</evidence>
<feature type="region of interest" description="Disordered" evidence="1">
    <location>
        <begin position="555"/>
        <end position="593"/>
    </location>
</feature>
<sequence>MSNAALVVGPLLRYVDTTRATVWVETDQPCEVEVLGCTARTWTVHGHHFALVIIEGLQPGSQTPYTVRLNSNQVWPEPDSRFPPSVMRTFRDDETFRLAFGSCRRSAPFDDDGLKRFGADALAALAERMATAPYEEWPDAMFLGGDQVYADTPSDALAARLAVAHENLPESWDEVRKEIGNFEEYTWLYADSWTPEPIRWLFSTVQTCMLLDDHDLRDDWNTSQQWRDWITAEPWWPDRVRGAFGSYWIYQHLGNLSPAELENDSTWAMVRSDISDAERSAKLDAFAWRSDSEPDSARWSFHRDFGNEHLGIRMLAVDARCSRRLDPQDRGIVDHTERAWLEEKASTPAPGQNFDHLLVATTLPFLMAQGIHHLEGWNEAVAGGAWGRRFKRVGEKIRRDVDLEHWAAFRSSFGIVVDMLAKISRSEHTPATILMLAGDVHCSYTARATLPGVDPQEPAIHQLTMSPFRNPLEKSIRVANRAMKTRAVRWLTHRMAKSAGVADVDIDWEIDNGPWFENGVMTVVISGREATLEVDHAYVDNGHQLLRRTATLALTGPQQPPAPRRLGRVRKPRRRKGSTSVTSDTSRALPDSL</sequence>
<organism evidence="5 9">
    <name type="scientific">Antrihabitans spumae</name>
    <dbReference type="NCBI Taxonomy" id="3373370"/>
    <lineage>
        <taxon>Bacteria</taxon>
        <taxon>Bacillati</taxon>
        <taxon>Actinomycetota</taxon>
        <taxon>Actinomycetes</taxon>
        <taxon>Mycobacteriales</taxon>
        <taxon>Nocardiaceae</taxon>
        <taxon>Antrihabitans</taxon>
    </lineage>
</organism>
<evidence type="ECO:0000313" key="9">
    <source>
        <dbReference type="Proteomes" id="UP001609219"/>
    </source>
</evidence>
<evidence type="ECO:0000313" key="6">
    <source>
        <dbReference type="EMBL" id="MFH5243318.1"/>
    </source>
</evidence>
<feature type="domain" description="DUF7800" evidence="3">
    <location>
        <begin position="4"/>
        <end position="86"/>
    </location>
</feature>
<dbReference type="Gene3D" id="3.60.21.70">
    <property type="entry name" value="PhoD-like phosphatase"/>
    <property type="match status" value="1"/>
</dbReference>
<dbReference type="SUPFAM" id="SSF56300">
    <property type="entry name" value="Metallo-dependent phosphatases"/>
    <property type="match status" value="1"/>
</dbReference>
<dbReference type="InterPro" id="IPR038607">
    <property type="entry name" value="PhoD-like_sf"/>
</dbReference>
<keyword evidence="9" id="KW-1185">Reference proteome</keyword>
<dbReference type="InterPro" id="IPR018946">
    <property type="entry name" value="PhoD-like_MPP"/>
</dbReference>